<dbReference type="PIRSF" id="PIRSF003230">
    <property type="entry name" value="YbgC"/>
    <property type="match status" value="1"/>
</dbReference>
<comment type="caution">
    <text evidence="3">The sequence shown here is derived from an EMBL/GenBank/DDBJ whole genome shotgun (WGS) entry which is preliminary data.</text>
</comment>
<reference evidence="3 4" key="1">
    <citation type="submission" date="2016-10" db="EMBL/GenBank/DDBJ databases">
        <authorList>
            <person name="Varghese N."/>
            <person name="Submissions S."/>
        </authorList>
    </citation>
    <scope>NUCLEOTIDE SEQUENCE [LARGE SCALE GENOMIC DNA]</scope>
    <source>
        <strain evidence="3 4">DSM 11449</strain>
    </source>
</reference>
<gene>
    <name evidence="3" type="ORF">SAMN05444420_101127</name>
</gene>
<dbReference type="GO" id="GO:0047617">
    <property type="term" value="F:fatty acyl-CoA hydrolase activity"/>
    <property type="evidence" value="ECO:0007669"/>
    <property type="project" value="TreeGrafter"/>
</dbReference>
<dbReference type="RefSeq" id="WP_016419442.1">
    <property type="nucleotide sequence ID" value="NZ_FNND01000001.1"/>
</dbReference>
<dbReference type="AlphaFoldDB" id="A0A1H2QEZ1"/>
<evidence type="ECO:0000256" key="2">
    <source>
        <dbReference type="ARBA" id="ARBA00022801"/>
    </source>
</evidence>
<dbReference type="PANTHER" id="PTHR31793">
    <property type="entry name" value="4-HYDROXYBENZOYL-COA THIOESTERASE FAMILY MEMBER"/>
    <property type="match status" value="1"/>
</dbReference>
<dbReference type="SUPFAM" id="SSF54637">
    <property type="entry name" value="Thioesterase/thiol ester dehydrase-isomerase"/>
    <property type="match status" value="1"/>
</dbReference>
<dbReference type="Proteomes" id="UP000182771">
    <property type="component" value="Unassembled WGS sequence"/>
</dbReference>
<dbReference type="Gene3D" id="3.10.129.10">
    <property type="entry name" value="Hotdog Thioesterase"/>
    <property type="match status" value="1"/>
</dbReference>
<accession>A0A1H2QEZ1</accession>
<evidence type="ECO:0000256" key="1">
    <source>
        <dbReference type="ARBA" id="ARBA00005953"/>
    </source>
</evidence>
<protein>
    <submittedName>
        <fullName evidence="3">Acyl-CoA thioester hydrolase</fullName>
    </submittedName>
</protein>
<dbReference type="EMBL" id="FNND01000001">
    <property type="protein sequence ID" value="SDW05368.1"/>
    <property type="molecule type" value="Genomic_DNA"/>
</dbReference>
<evidence type="ECO:0000313" key="3">
    <source>
        <dbReference type="EMBL" id="SDW05368.1"/>
    </source>
</evidence>
<sequence>MNNSFTFQIRTRYGETDQMGVIYYGIYPQYLEIARVEWLRSLGISYKELEEKGIMLPVASLHIDYKKPALYDELLSITLTLKEPPTSKITFEYEIFNEQQQLLSKAHTTLVFVDKNTFKPIKCPSFILEKINF</sequence>
<name>A0A1H2QEZ1_9FLAO</name>
<dbReference type="PANTHER" id="PTHR31793:SF27">
    <property type="entry name" value="NOVEL THIOESTERASE SUPERFAMILY DOMAIN AND SAPOSIN A-TYPE DOMAIN CONTAINING PROTEIN (0610012H03RIK)"/>
    <property type="match status" value="1"/>
</dbReference>
<evidence type="ECO:0000313" key="4">
    <source>
        <dbReference type="Proteomes" id="UP000182771"/>
    </source>
</evidence>
<organism evidence="3 4">
    <name type="scientific">Capnocytophaga granulosa</name>
    <dbReference type="NCBI Taxonomy" id="45242"/>
    <lineage>
        <taxon>Bacteria</taxon>
        <taxon>Pseudomonadati</taxon>
        <taxon>Bacteroidota</taxon>
        <taxon>Flavobacteriia</taxon>
        <taxon>Flavobacteriales</taxon>
        <taxon>Flavobacteriaceae</taxon>
        <taxon>Capnocytophaga</taxon>
    </lineage>
</organism>
<comment type="similarity">
    <text evidence="1">Belongs to the 4-hydroxybenzoyl-CoA thioesterase family.</text>
</comment>
<dbReference type="InterPro" id="IPR006684">
    <property type="entry name" value="YbgC/YbaW"/>
</dbReference>
<dbReference type="GeneID" id="85017998"/>
<dbReference type="InterPro" id="IPR029069">
    <property type="entry name" value="HotDog_dom_sf"/>
</dbReference>
<dbReference type="NCBIfam" id="TIGR00051">
    <property type="entry name" value="YbgC/FadM family acyl-CoA thioesterase"/>
    <property type="match status" value="1"/>
</dbReference>
<keyword evidence="2 3" id="KW-0378">Hydrolase</keyword>
<keyword evidence="4" id="KW-1185">Reference proteome</keyword>
<dbReference type="Pfam" id="PF13279">
    <property type="entry name" value="4HBT_2"/>
    <property type="match status" value="1"/>
</dbReference>
<dbReference type="OrthoDB" id="9800856at2"/>
<dbReference type="InterPro" id="IPR050563">
    <property type="entry name" value="4-hydroxybenzoyl-CoA_TE"/>
</dbReference>
<proteinExistence type="inferred from homology"/>
<dbReference type="CDD" id="cd00586">
    <property type="entry name" value="4HBT"/>
    <property type="match status" value="1"/>
</dbReference>